<evidence type="ECO:0000313" key="1">
    <source>
        <dbReference type="EMBL" id="STT45763.1"/>
    </source>
</evidence>
<dbReference type="Proteomes" id="UP000255099">
    <property type="component" value="Unassembled WGS sequence"/>
</dbReference>
<organism evidence="1 2">
    <name type="scientific">Klebsiella pneumoniae</name>
    <dbReference type="NCBI Taxonomy" id="573"/>
    <lineage>
        <taxon>Bacteria</taxon>
        <taxon>Pseudomonadati</taxon>
        <taxon>Pseudomonadota</taxon>
        <taxon>Gammaproteobacteria</taxon>
        <taxon>Enterobacterales</taxon>
        <taxon>Enterobacteriaceae</taxon>
        <taxon>Klebsiella/Raoultella group</taxon>
        <taxon>Klebsiella</taxon>
        <taxon>Klebsiella pneumoniae complex</taxon>
    </lineage>
</organism>
<gene>
    <name evidence="1" type="ORF">NCTC9637_00613</name>
</gene>
<evidence type="ECO:0000313" key="2">
    <source>
        <dbReference type="Proteomes" id="UP000255099"/>
    </source>
</evidence>
<name>A0A377VTK7_KLEPN</name>
<protein>
    <submittedName>
        <fullName evidence="1">Uncharacterized protein</fullName>
    </submittedName>
</protein>
<proteinExistence type="predicted"/>
<dbReference type="AlphaFoldDB" id="A0A377VTK7"/>
<accession>A0A377VTK7</accession>
<sequence>MLFSTFASLLLQIVHEQRVEVHWRKVKLREGTGGKPGW</sequence>
<reference evidence="1 2" key="1">
    <citation type="submission" date="2018-06" db="EMBL/GenBank/DDBJ databases">
        <authorList>
            <consortium name="Pathogen Informatics"/>
            <person name="Doyle S."/>
        </authorList>
    </citation>
    <scope>NUCLEOTIDE SEQUENCE [LARGE SCALE GENOMIC DNA]</scope>
    <source>
        <strain evidence="1 2">NCTC9637</strain>
    </source>
</reference>
<dbReference type="EMBL" id="UGLB01000003">
    <property type="protein sequence ID" value="STT45763.1"/>
    <property type="molecule type" value="Genomic_DNA"/>
</dbReference>